<comment type="caution">
    <text evidence="2">The sequence shown here is derived from an EMBL/GenBank/DDBJ whole genome shotgun (WGS) entry which is preliminary data.</text>
</comment>
<reference evidence="2 3" key="1">
    <citation type="submission" date="2020-08" db="EMBL/GenBank/DDBJ databases">
        <title>Genomic Encyclopedia of Type Strains, Phase IV (KMG-V): Genome sequencing to study the core and pangenomes of soil and plant-associated prokaryotes.</title>
        <authorList>
            <person name="Whitman W."/>
        </authorList>
    </citation>
    <scope>NUCLEOTIDE SEQUENCE [LARGE SCALE GENOMIC DNA]</scope>
    <source>
        <strain evidence="2 3">JPY158</strain>
    </source>
</reference>
<keyword evidence="1" id="KW-1133">Transmembrane helix</keyword>
<gene>
    <name evidence="2" type="ORF">HDG40_003204</name>
</gene>
<keyword evidence="3" id="KW-1185">Reference proteome</keyword>
<evidence type="ECO:0000256" key="1">
    <source>
        <dbReference type="SAM" id="Phobius"/>
    </source>
</evidence>
<dbReference type="RefSeq" id="WP_018435228.1">
    <property type="nucleotide sequence ID" value="NZ_JACHDD010000005.1"/>
</dbReference>
<dbReference type="AlphaFoldDB" id="A0A7W8PV56"/>
<proteinExistence type="predicted"/>
<keyword evidence="1" id="KW-0472">Membrane</keyword>
<dbReference type="EMBL" id="JACHDD010000005">
    <property type="protein sequence ID" value="MBB5425050.1"/>
    <property type="molecule type" value="Genomic_DNA"/>
</dbReference>
<organism evidence="2 3">
    <name type="scientific">Paraburkholderia atlantica</name>
    <dbReference type="NCBI Taxonomy" id="2654982"/>
    <lineage>
        <taxon>Bacteria</taxon>
        <taxon>Pseudomonadati</taxon>
        <taxon>Pseudomonadota</taxon>
        <taxon>Betaproteobacteria</taxon>
        <taxon>Burkholderiales</taxon>
        <taxon>Burkholderiaceae</taxon>
        <taxon>Paraburkholderia</taxon>
    </lineage>
</organism>
<protein>
    <submittedName>
        <fullName evidence="2">Uncharacterized protein</fullName>
    </submittedName>
</protein>
<sequence>MRKTRFVRVFAGMVLLALVVSVAAFNVINLNEAYGSGEPYYSRTTNMDKWTDPLPMLGVVDGVAVAVVAAGFFLWRRMRV</sequence>
<evidence type="ECO:0000313" key="3">
    <source>
        <dbReference type="Proteomes" id="UP000592780"/>
    </source>
</evidence>
<name>A0A7W8PV56_PARAM</name>
<feature type="transmembrane region" description="Helical" evidence="1">
    <location>
        <begin position="54"/>
        <end position="75"/>
    </location>
</feature>
<dbReference type="Proteomes" id="UP000592780">
    <property type="component" value="Unassembled WGS sequence"/>
</dbReference>
<accession>A0A7W8PV56</accession>
<evidence type="ECO:0000313" key="2">
    <source>
        <dbReference type="EMBL" id="MBB5425050.1"/>
    </source>
</evidence>
<keyword evidence="1" id="KW-0812">Transmembrane</keyword>
<dbReference type="OrthoDB" id="8781872at2"/>